<organism evidence="1 2">
    <name type="scientific">Methanocalculus taiwanensis</name>
    <dbReference type="NCBI Taxonomy" id="106207"/>
    <lineage>
        <taxon>Archaea</taxon>
        <taxon>Methanobacteriati</taxon>
        <taxon>Methanobacteriota</taxon>
        <taxon>Stenosarchaea group</taxon>
        <taxon>Methanomicrobia</taxon>
        <taxon>Methanomicrobiales</taxon>
        <taxon>Methanocalculaceae</taxon>
        <taxon>Methanocalculus</taxon>
    </lineage>
</organism>
<name>A0ABD4TIX0_9EURY</name>
<proteinExistence type="predicted"/>
<accession>A0ABD4TIX0</accession>
<dbReference type="AlphaFoldDB" id="A0ABD4TIX0"/>
<sequence>MKDEEVDWDIYHRIVYDHVSTVLDIQRVTGLSQEMVRASVDRLIRYLLIKEENDQLHPLGIEEMLISCRVRYSQDLPFIIENGVIKMKREG</sequence>
<comment type="caution">
    <text evidence="1">The sequence shown here is derived from an EMBL/GenBank/DDBJ whole genome shotgun (WGS) entry which is preliminary data.</text>
</comment>
<gene>
    <name evidence="1" type="ORF">FTO68_01710</name>
</gene>
<evidence type="ECO:0000313" key="1">
    <source>
        <dbReference type="EMBL" id="MCQ1537708.1"/>
    </source>
</evidence>
<dbReference type="RefSeq" id="WP_255331618.1">
    <property type="nucleotide sequence ID" value="NZ_VOTZ01000002.1"/>
</dbReference>
<keyword evidence="2" id="KW-1185">Reference proteome</keyword>
<evidence type="ECO:0000313" key="2">
    <source>
        <dbReference type="Proteomes" id="UP001524383"/>
    </source>
</evidence>
<reference evidence="1 2" key="1">
    <citation type="submission" date="2019-08" db="EMBL/GenBank/DDBJ databases">
        <authorList>
            <person name="Chen S.-C."/>
            <person name="Lai M.-C."/>
            <person name="You Y.-T."/>
        </authorList>
    </citation>
    <scope>NUCLEOTIDE SEQUENCE [LARGE SCALE GENOMIC DNA]</scope>
    <source>
        <strain evidence="1 2">P2F9704a</strain>
    </source>
</reference>
<protein>
    <submittedName>
        <fullName evidence="1">MarR family transcriptional regulator</fullName>
    </submittedName>
</protein>
<dbReference type="EMBL" id="VOTZ01000002">
    <property type="protein sequence ID" value="MCQ1537708.1"/>
    <property type="molecule type" value="Genomic_DNA"/>
</dbReference>
<dbReference type="Proteomes" id="UP001524383">
    <property type="component" value="Unassembled WGS sequence"/>
</dbReference>